<dbReference type="EMBL" id="BAABCQ010000114">
    <property type="protein sequence ID" value="GAA3995922.1"/>
    <property type="molecule type" value="Genomic_DNA"/>
</dbReference>
<evidence type="ECO:0000313" key="3">
    <source>
        <dbReference type="EMBL" id="GAA3995922.1"/>
    </source>
</evidence>
<accession>A0ABP7RDH5</accession>
<gene>
    <name evidence="3" type="ORF">GCM10022384_49040</name>
</gene>
<reference evidence="4" key="1">
    <citation type="journal article" date="2019" name="Int. J. Syst. Evol. Microbiol.">
        <title>The Global Catalogue of Microorganisms (GCM) 10K type strain sequencing project: providing services to taxonomists for standard genome sequencing and annotation.</title>
        <authorList>
            <consortium name="The Broad Institute Genomics Platform"/>
            <consortium name="The Broad Institute Genome Sequencing Center for Infectious Disease"/>
            <person name="Wu L."/>
            <person name="Ma J."/>
        </authorList>
    </citation>
    <scope>NUCLEOTIDE SEQUENCE [LARGE SCALE GENOMIC DNA]</scope>
    <source>
        <strain evidence="4">JCM 17027</strain>
    </source>
</reference>
<proteinExistence type="predicted"/>
<dbReference type="SUPFAM" id="SSF50998">
    <property type="entry name" value="Quinoprotein alcohol dehydrogenase-like"/>
    <property type="match status" value="2"/>
</dbReference>
<feature type="transmembrane region" description="Helical" evidence="1">
    <location>
        <begin position="41"/>
        <end position="66"/>
    </location>
</feature>
<dbReference type="InterPro" id="IPR015943">
    <property type="entry name" value="WD40/YVTN_repeat-like_dom_sf"/>
</dbReference>
<evidence type="ECO:0000259" key="2">
    <source>
        <dbReference type="Pfam" id="PF13360"/>
    </source>
</evidence>
<keyword evidence="1" id="KW-1133">Transmembrane helix</keyword>
<comment type="caution">
    <text evidence="3">The sequence shown here is derived from an EMBL/GenBank/DDBJ whole genome shotgun (WGS) entry which is preliminary data.</text>
</comment>
<evidence type="ECO:0000313" key="4">
    <source>
        <dbReference type="Proteomes" id="UP001500034"/>
    </source>
</evidence>
<dbReference type="Gene3D" id="2.130.10.10">
    <property type="entry name" value="YVTN repeat-like/Quinoprotein amine dehydrogenase"/>
    <property type="match status" value="1"/>
</dbReference>
<keyword evidence="1" id="KW-0812">Transmembrane</keyword>
<dbReference type="Proteomes" id="UP001500034">
    <property type="component" value="Unassembled WGS sequence"/>
</dbReference>
<dbReference type="SMART" id="SM00564">
    <property type="entry name" value="PQQ"/>
    <property type="match status" value="3"/>
</dbReference>
<protein>
    <recommendedName>
        <fullName evidence="2">Pyrrolo-quinoline quinone repeat domain-containing protein</fullName>
    </recommendedName>
</protein>
<keyword evidence="4" id="KW-1185">Reference proteome</keyword>
<dbReference type="PANTHER" id="PTHR34512">
    <property type="entry name" value="CELL SURFACE PROTEIN"/>
    <property type="match status" value="1"/>
</dbReference>
<keyword evidence="1" id="KW-0472">Membrane</keyword>
<sequence>MNADRLDRAIRDVLHHWTPDNPGAPAGIADRIVRRRRRRNLARVTGAALGLAGVTFGVVLATGAVGGGKAQPPASRVSEQSKLLWRTTLPGKSWDACTTGPGAVYCQGAEYDGIGVDARTGKVVWQHKAKDADGGRSPAGSLPGVRDGVLYTYADHAPGTSTAGTDLVALEIVSRRVLWKHELADDSRSRASAVLFDGGILANSPTFESVVALDDRTGRTLWTYSWEKADCDRAAIGGVPYLMCSPDSEESPQRSTVVRLDPATGEARTVAVVDGPTAYLGTDGDAVLLGGMADGQKYLSDPGPATLTRVDVGSGRASQHHVDGLPMGVVADGVILTPGGNGDVVAYSAGDGKRLWSRDLGLKLRAEPGDPTMRELHSGAAVDLGSRVAYYLGPSGRMVGLDLDNGAVRWRGTVRVPEGPVEGGIAPELMLYENGLIGQIGGELFRIRPEPAETGS</sequence>
<dbReference type="PANTHER" id="PTHR34512:SF30">
    <property type="entry name" value="OUTER MEMBRANE PROTEIN ASSEMBLY FACTOR BAMB"/>
    <property type="match status" value="1"/>
</dbReference>
<name>A0ABP7RDH5_9ACTN</name>
<dbReference type="Pfam" id="PF13360">
    <property type="entry name" value="PQQ_2"/>
    <property type="match status" value="2"/>
</dbReference>
<dbReference type="InterPro" id="IPR018391">
    <property type="entry name" value="PQQ_b-propeller_rpt"/>
</dbReference>
<dbReference type="Gene3D" id="2.40.10.480">
    <property type="match status" value="1"/>
</dbReference>
<feature type="domain" description="Pyrrolo-quinoline quinone repeat" evidence="2">
    <location>
        <begin position="208"/>
        <end position="420"/>
    </location>
</feature>
<organism evidence="3 4">
    <name type="scientific">Streptomyces marokkonensis</name>
    <dbReference type="NCBI Taxonomy" id="324855"/>
    <lineage>
        <taxon>Bacteria</taxon>
        <taxon>Bacillati</taxon>
        <taxon>Actinomycetota</taxon>
        <taxon>Actinomycetes</taxon>
        <taxon>Kitasatosporales</taxon>
        <taxon>Streptomycetaceae</taxon>
        <taxon>Streptomyces</taxon>
    </lineage>
</organism>
<dbReference type="InterPro" id="IPR011047">
    <property type="entry name" value="Quinoprotein_ADH-like_sf"/>
</dbReference>
<dbReference type="RefSeq" id="WP_345595494.1">
    <property type="nucleotide sequence ID" value="NZ_BAABCQ010000114.1"/>
</dbReference>
<feature type="domain" description="Pyrrolo-quinoline quinone repeat" evidence="2">
    <location>
        <begin position="80"/>
        <end position="191"/>
    </location>
</feature>
<dbReference type="InterPro" id="IPR002372">
    <property type="entry name" value="PQQ_rpt_dom"/>
</dbReference>
<evidence type="ECO:0000256" key="1">
    <source>
        <dbReference type="SAM" id="Phobius"/>
    </source>
</evidence>